<proteinExistence type="predicted"/>
<dbReference type="AlphaFoldDB" id="A0A4R5Q8K5"/>
<keyword evidence="3 6" id="KW-0560">Oxidoreductase</keyword>
<sequence length="272" mass="30109">MKYGIHLPHAGEQAVPALIRQHAERAEDVGIEDVWVSEHIIVPRAKFPRSPLFFDPVLSLTWAAAVTKRIKLGTSVLVLPMRHPLPLAKELATLHNFSEGRLILGAGSGWLKEEFSALGVPFEERGRRLDEGIAMMRAVWSEDPVTFESRFISAEIKEMTMTPMPVSQIPLWFGGSSEPALRRTIRIGNGWHGSGLSANEAAPVVRRLRAARPNADFTISMRVQWDGQDRGVLRALVDGYAAIGVEHLLVAPQDRNVDDWEKVMDGVGSLVT</sequence>
<dbReference type="GO" id="GO:0046306">
    <property type="term" value="P:alkanesulfonate catabolic process"/>
    <property type="evidence" value="ECO:0007669"/>
    <property type="project" value="TreeGrafter"/>
</dbReference>
<keyword evidence="4" id="KW-0503">Monooxygenase</keyword>
<name>A0A4R5Q8K5_9PROT</name>
<organism evidence="6 7">
    <name type="scientific">Dankookia rubra</name>
    <dbReference type="NCBI Taxonomy" id="1442381"/>
    <lineage>
        <taxon>Bacteria</taxon>
        <taxon>Pseudomonadati</taxon>
        <taxon>Pseudomonadota</taxon>
        <taxon>Alphaproteobacteria</taxon>
        <taxon>Acetobacterales</taxon>
        <taxon>Roseomonadaceae</taxon>
        <taxon>Dankookia</taxon>
    </lineage>
</organism>
<evidence type="ECO:0000313" key="6">
    <source>
        <dbReference type="EMBL" id="TDH58621.1"/>
    </source>
</evidence>
<dbReference type="PANTHER" id="PTHR42847">
    <property type="entry name" value="ALKANESULFONATE MONOOXYGENASE"/>
    <property type="match status" value="1"/>
</dbReference>
<evidence type="ECO:0000256" key="2">
    <source>
        <dbReference type="ARBA" id="ARBA00022643"/>
    </source>
</evidence>
<evidence type="ECO:0000256" key="3">
    <source>
        <dbReference type="ARBA" id="ARBA00023002"/>
    </source>
</evidence>
<dbReference type="Gene3D" id="3.20.20.30">
    <property type="entry name" value="Luciferase-like domain"/>
    <property type="match status" value="1"/>
</dbReference>
<comment type="caution">
    <text evidence="6">The sequence shown here is derived from an EMBL/GenBank/DDBJ whole genome shotgun (WGS) entry which is preliminary data.</text>
</comment>
<evidence type="ECO:0000256" key="4">
    <source>
        <dbReference type="ARBA" id="ARBA00023033"/>
    </source>
</evidence>
<dbReference type="EC" id="1.-.-.-" evidence="6"/>
<evidence type="ECO:0000256" key="1">
    <source>
        <dbReference type="ARBA" id="ARBA00022630"/>
    </source>
</evidence>
<evidence type="ECO:0000259" key="5">
    <source>
        <dbReference type="Pfam" id="PF00296"/>
    </source>
</evidence>
<dbReference type="PANTHER" id="PTHR42847:SF4">
    <property type="entry name" value="ALKANESULFONATE MONOOXYGENASE-RELATED"/>
    <property type="match status" value="1"/>
</dbReference>
<protein>
    <submittedName>
        <fullName evidence="6">TIGR03619 family F420-dependent LLM class oxidoreductase</fullName>
        <ecNumber evidence="6">1.-.-.-</ecNumber>
    </submittedName>
</protein>
<keyword evidence="2" id="KW-0288">FMN</keyword>
<dbReference type="NCBIfam" id="TIGR03619">
    <property type="entry name" value="F420_Rv2161c"/>
    <property type="match status" value="1"/>
</dbReference>
<keyword evidence="7" id="KW-1185">Reference proteome</keyword>
<dbReference type="InterPro" id="IPR011251">
    <property type="entry name" value="Luciferase-like_dom"/>
</dbReference>
<evidence type="ECO:0000313" key="7">
    <source>
        <dbReference type="Proteomes" id="UP000295096"/>
    </source>
</evidence>
<dbReference type="OrthoDB" id="7247902at2"/>
<accession>A0A4R5Q8K5</accession>
<reference evidence="6 7" key="1">
    <citation type="journal article" date="2016" name="J. Microbiol.">
        <title>Dankookia rubra gen. nov., sp. nov., an alphaproteobacterium isolated from sediment of a shallow stream.</title>
        <authorList>
            <person name="Kim W.H."/>
            <person name="Kim D.H."/>
            <person name="Kang K."/>
            <person name="Ahn T.Y."/>
        </authorList>
    </citation>
    <scope>NUCLEOTIDE SEQUENCE [LARGE SCALE GENOMIC DNA]</scope>
    <source>
        <strain evidence="6 7">JCM30602</strain>
    </source>
</reference>
<feature type="domain" description="Luciferase-like" evidence="5">
    <location>
        <begin position="12"/>
        <end position="225"/>
    </location>
</feature>
<dbReference type="InterPro" id="IPR036661">
    <property type="entry name" value="Luciferase-like_sf"/>
</dbReference>
<dbReference type="Proteomes" id="UP000295096">
    <property type="component" value="Unassembled WGS sequence"/>
</dbReference>
<dbReference type="GO" id="GO:0008726">
    <property type="term" value="F:alkanesulfonate monooxygenase activity"/>
    <property type="evidence" value="ECO:0007669"/>
    <property type="project" value="TreeGrafter"/>
</dbReference>
<dbReference type="RefSeq" id="WP_133292539.1">
    <property type="nucleotide sequence ID" value="NZ_SMSJ01000106.1"/>
</dbReference>
<dbReference type="SUPFAM" id="SSF51679">
    <property type="entry name" value="Bacterial luciferase-like"/>
    <property type="match status" value="1"/>
</dbReference>
<gene>
    <name evidence="6" type="ORF">E2C06_31520</name>
</gene>
<dbReference type="InterPro" id="IPR019921">
    <property type="entry name" value="Lucif-like_OxRdtase_Rv2161c"/>
</dbReference>
<dbReference type="InterPro" id="IPR050172">
    <property type="entry name" value="SsuD_RutA_monooxygenase"/>
</dbReference>
<keyword evidence="1" id="KW-0285">Flavoprotein</keyword>
<dbReference type="Pfam" id="PF00296">
    <property type="entry name" value="Bac_luciferase"/>
    <property type="match status" value="1"/>
</dbReference>
<dbReference type="EMBL" id="SMSJ01000106">
    <property type="protein sequence ID" value="TDH58621.1"/>
    <property type="molecule type" value="Genomic_DNA"/>
</dbReference>